<dbReference type="InterPro" id="IPR001650">
    <property type="entry name" value="Helicase_C-like"/>
</dbReference>
<feature type="region of interest" description="Disordered" evidence="23">
    <location>
        <begin position="1399"/>
        <end position="1461"/>
    </location>
</feature>
<dbReference type="PANTHER" id="PTHR13710">
    <property type="entry name" value="DNA HELICASE RECQ FAMILY MEMBER"/>
    <property type="match status" value="1"/>
</dbReference>
<dbReference type="InterPro" id="IPR014001">
    <property type="entry name" value="Helicase_ATP-bd"/>
</dbReference>
<dbReference type="Pfam" id="PF00270">
    <property type="entry name" value="DEAD"/>
    <property type="match status" value="1"/>
</dbReference>
<evidence type="ECO:0000256" key="15">
    <source>
        <dbReference type="ARBA" id="ARBA00023242"/>
    </source>
</evidence>
<feature type="domain" description="Helicase C-terminal" evidence="26">
    <location>
        <begin position="957"/>
        <end position="1102"/>
    </location>
</feature>
<dbReference type="InterPro" id="IPR010997">
    <property type="entry name" value="HRDC-like_sf"/>
</dbReference>
<keyword evidence="10" id="KW-0862">Zinc</keyword>
<dbReference type="FunFam" id="3.40.50.300:FF:000340">
    <property type="entry name" value="Bloom syndrome, RecQ helicase"/>
    <property type="match status" value="1"/>
</dbReference>
<evidence type="ECO:0000256" key="21">
    <source>
        <dbReference type="ARBA" id="ARBA00076065"/>
    </source>
</evidence>
<feature type="compositionally biased region" description="Polar residues" evidence="23">
    <location>
        <begin position="52"/>
        <end position="63"/>
    </location>
</feature>
<dbReference type="GO" id="GO:0003677">
    <property type="term" value="F:DNA binding"/>
    <property type="evidence" value="ECO:0007669"/>
    <property type="project" value="UniProtKB-KW"/>
</dbReference>
<evidence type="ECO:0000256" key="9">
    <source>
        <dbReference type="ARBA" id="ARBA00022806"/>
    </source>
</evidence>
<evidence type="ECO:0000256" key="13">
    <source>
        <dbReference type="ARBA" id="ARBA00023204"/>
    </source>
</evidence>
<dbReference type="FunFam" id="1.10.10.10:FF:000495">
    <property type="entry name" value="RecQ family helicase MusN"/>
    <property type="match status" value="1"/>
</dbReference>
<feature type="compositionally biased region" description="Polar residues" evidence="23">
    <location>
        <begin position="595"/>
        <end position="638"/>
    </location>
</feature>
<keyword evidence="9" id="KW-0347">Helicase</keyword>
<dbReference type="InterPro" id="IPR032284">
    <property type="entry name" value="RecQ_Zn-bd"/>
</dbReference>
<dbReference type="EMBL" id="OC000870">
    <property type="protein sequence ID" value="CAD7258528.1"/>
    <property type="molecule type" value="Genomic_DNA"/>
</dbReference>
<evidence type="ECO:0000256" key="6">
    <source>
        <dbReference type="ARBA" id="ARBA00022741"/>
    </source>
</evidence>
<evidence type="ECO:0000256" key="7">
    <source>
        <dbReference type="ARBA" id="ARBA00022763"/>
    </source>
</evidence>
<dbReference type="GO" id="GO:0043138">
    <property type="term" value="F:3'-5' DNA helicase activity"/>
    <property type="evidence" value="ECO:0007669"/>
    <property type="project" value="UniProtKB-EC"/>
</dbReference>
<comment type="cofactor">
    <cofactor evidence="1">
        <name>Zn(2+)</name>
        <dbReference type="ChEBI" id="CHEBI:29105"/>
    </cofactor>
</comment>
<dbReference type="Pfam" id="PF16124">
    <property type="entry name" value="RecQ_Zn_bind"/>
    <property type="match status" value="1"/>
</dbReference>
<dbReference type="InterPro" id="IPR044876">
    <property type="entry name" value="HRDC_dom_sf"/>
</dbReference>
<evidence type="ECO:0000256" key="1">
    <source>
        <dbReference type="ARBA" id="ARBA00001947"/>
    </source>
</evidence>
<feature type="region of interest" description="Disordered" evidence="23">
    <location>
        <begin position="691"/>
        <end position="726"/>
    </location>
</feature>
<evidence type="ECO:0000256" key="8">
    <source>
        <dbReference type="ARBA" id="ARBA00022801"/>
    </source>
</evidence>
<evidence type="ECO:0000256" key="11">
    <source>
        <dbReference type="ARBA" id="ARBA00022840"/>
    </source>
</evidence>
<feature type="domain" description="Helicase ATP-binding" evidence="25">
    <location>
        <begin position="756"/>
        <end position="931"/>
    </location>
</feature>
<dbReference type="SUPFAM" id="SSF47819">
    <property type="entry name" value="HRDC-like"/>
    <property type="match status" value="1"/>
</dbReference>
<keyword evidence="7" id="KW-0227">DNA damage</keyword>
<evidence type="ECO:0000256" key="3">
    <source>
        <dbReference type="ARBA" id="ARBA00005446"/>
    </source>
</evidence>
<dbReference type="GO" id="GO:0016787">
    <property type="term" value="F:hydrolase activity"/>
    <property type="evidence" value="ECO:0007669"/>
    <property type="project" value="UniProtKB-KW"/>
</dbReference>
<dbReference type="InterPro" id="IPR002464">
    <property type="entry name" value="DNA/RNA_helicase_DEAH_CS"/>
</dbReference>
<dbReference type="Pfam" id="PF00271">
    <property type="entry name" value="Helicase_C"/>
    <property type="match status" value="1"/>
</dbReference>
<dbReference type="InterPro" id="IPR011545">
    <property type="entry name" value="DEAD/DEAH_box_helicase_dom"/>
</dbReference>
<dbReference type="PROSITE" id="PS00690">
    <property type="entry name" value="DEAH_ATP_HELICASE"/>
    <property type="match status" value="1"/>
</dbReference>
<keyword evidence="12" id="KW-0238">DNA-binding</keyword>
<dbReference type="SMART" id="SM00956">
    <property type="entry name" value="RQC"/>
    <property type="match status" value="1"/>
</dbReference>
<keyword evidence="6" id="KW-0547">Nucleotide-binding</keyword>
<dbReference type="PROSITE" id="PS51192">
    <property type="entry name" value="HELICASE_ATP_BIND_1"/>
    <property type="match status" value="1"/>
</dbReference>
<feature type="region of interest" description="Disordered" evidence="23">
    <location>
        <begin position="587"/>
        <end position="650"/>
    </location>
</feature>
<keyword evidence="15" id="KW-0539">Nucleus</keyword>
<feature type="compositionally biased region" description="Basic residues" evidence="23">
    <location>
        <begin position="1417"/>
        <end position="1453"/>
    </location>
</feature>
<keyword evidence="13" id="KW-0234">DNA repair</keyword>
<dbReference type="InterPro" id="IPR027417">
    <property type="entry name" value="P-loop_NTPase"/>
</dbReference>
<sequence length="1490" mass="166925">MYGYKQGSKSQYKGPIQWVLFSLYYSILSPPRGVPQAPSNLPPQNTDKKTVRSTGKTNESPDNWESLDEFELDGQLPTSFNKDEEDENDIITKGWKKKKSALIFKSDDDDDYVMEEAEEEVSLNIDGYEIEGVEPFKEEHGGAANRSGSEETYYSGPDDILADLEDITKEETSITETPVSPVFSSQRPKKLSSLQESDIVPIKTEIEGNSYTNKLQISDHFNTIVDQNIYQREEGSKCLKTMIRNLDTKCLGLNKDLGSWLNVLNDHSALSKVSSQTTEETLKQNVDSLKDIHTQILEKITLAFEAIPLELLKLLPGFDNNTFVKLRTLRQKIKAKIKLTESLLLRKTSDSSHFLKRDYASSDLCSDVRLQTSSLQSQVSSCPVNSFVERDDFKLENYSDNSDFEDSNFNQNMKISSNSQSNVFNVNKTNSPRSKTTPIFNRDGRSVEQFVSNSRFNLNDSCRANVSSQILKDIRPLDHNVVRTSLIGRLNQSSINEVSATISKSNANASEPLTEKQVKTSKFVFKKPSALVKNMSSVHQMATNDLNNSLSPIRQESSFSQHDLSPLNLPKGGESFFGSSSSSLSMNTLNKSSDSETSWSPANTQTKASKSWSNNSNISVLSAQPASSKQATVTPVKSTSRKPSETNNALWSELDDDKFLADYCIEEVESPNKKSPYIENKVINYTSSIFKPSQSASGSKKRPTEEGVGQFNSNIKNDGTTGEFDGLNYPHTSEMLKVFRQRFGLHTFRPNQLQAINAALLDHDCFVLMPTGGGKSLCYQLPALLVPGVTIVISPLKSLILDQVQKLSSLDIPAAHLSGEVNQSSVHAIYIELVKREPGIKLLYVTPEKLSASNKLLEALTSLYKREKLARFVIDEAHCVSQWGHDFRPDYKKLCVLRSKFPKVPTMALTATATPRVRIDILHQLGMKDPKWFLSSFNRPNLKYSVLPKKGKSITKDIIELIKAKFSRSSGIVYCLSRKECDNVARDMKQAGIKAGPYHAGLTDPQRSKVQGEWITDKVKVVCATIAFGMGIDKPDVRFVIHYSLPKSIEGYYQESGRAGRDGDKADCIMYYSYMDMHRIRRMIEMDGENLAAQRTHMDNLWRMVNFSENRTDCRRAQQLNYFGEIFDRKECLSNRATACDNCLQQEDFKMVDVTEDCQAIVRSVLEVVGGQGQRWSNNFTLLHFVDIFKGSETKKVKDAGHDKLPLHGRGKNWLRGDVERLVRKLTIEEYLREDLVVTRDDIAIAYVKAGPKTRDLLAGKVKVMFPMRGKSATNQDTNASKPSLSSSNPFAQQLQELQDRCYSELMDVCRAIADTLGVSAHSVMNVQAIRAMSQSMPECAEDMLKISHVTQANFDKYGQALLQVTQQYAAEKLGLMLNEEENGFDQEIATEDNGWLSSAVDNEDRSPYFNSPGGSRTKRKARGTGGRPYKRYRGGGSRYRSKSGSRGRRGKTSSRGGTGIRVVEAPQLDTKLLPSKRPSFLPNPKLVKL</sequence>
<keyword evidence="5" id="KW-0479">Metal-binding</keyword>
<dbReference type="SMART" id="SM00487">
    <property type="entry name" value="DEXDc"/>
    <property type="match status" value="1"/>
</dbReference>
<evidence type="ECO:0000259" key="25">
    <source>
        <dbReference type="PROSITE" id="PS51192"/>
    </source>
</evidence>
<dbReference type="GO" id="GO:0046872">
    <property type="term" value="F:metal ion binding"/>
    <property type="evidence" value="ECO:0007669"/>
    <property type="project" value="UniProtKB-KW"/>
</dbReference>
<comment type="catalytic activity">
    <reaction evidence="19">
        <text>ATP + H2O = ADP + phosphate + H(+)</text>
        <dbReference type="Rhea" id="RHEA:13065"/>
        <dbReference type="ChEBI" id="CHEBI:15377"/>
        <dbReference type="ChEBI" id="CHEBI:15378"/>
        <dbReference type="ChEBI" id="CHEBI:30616"/>
        <dbReference type="ChEBI" id="CHEBI:43474"/>
        <dbReference type="ChEBI" id="CHEBI:456216"/>
    </reaction>
</comment>
<dbReference type="Gene3D" id="1.10.150.80">
    <property type="entry name" value="HRDC domain"/>
    <property type="match status" value="1"/>
</dbReference>
<proteinExistence type="inferred from homology"/>
<comment type="catalytic activity">
    <reaction evidence="16">
        <text>Couples ATP hydrolysis with the unwinding of duplex DNA by translocating in the 3'-5' direction.</text>
        <dbReference type="EC" id="5.6.2.4"/>
    </reaction>
</comment>
<feature type="compositionally biased region" description="Polar residues" evidence="23">
    <location>
        <begin position="710"/>
        <end position="720"/>
    </location>
</feature>
<dbReference type="SUPFAM" id="SSF52540">
    <property type="entry name" value="P-loop containing nucleoside triphosphate hydrolases"/>
    <property type="match status" value="2"/>
</dbReference>
<dbReference type="PROSITE" id="PS51194">
    <property type="entry name" value="HELICASE_CTER"/>
    <property type="match status" value="1"/>
</dbReference>
<dbReference type="SMART" id="SM00341">
    <property type="entry name" value="HRDC"/>
    <property type="match status" value="1"/>
</dbReference>
<evidence type="ECO:0000256" key="23">
    <source>
        <dbReference type="SAM" id="MobiDB-lite"/>
    </source>
</evidence>
<evidence type="ECO:0000256" key="18">
    <source>
        <dbReference type="ARBA" id="ARBA00044542"/>
    </source>
</evidence>
<dbReference type="GO" id="GO:0007131">
    <property type="term" value="P:reciprocal meiotic recombination"/>
    <property type="evidence" value="ECO:0007669"/>
    <property type="project" value="UniProtKB-ARBA"/>
</dbReference>
<dbReference type="GO" id="GO:0005524">
    <property type="term" value="F:ATP binding"/>
    <property type="evidence" value="ECO:0007669"/>
    <property type="project" value="UniProtKB-KW"/>
</dbReference>
<evidence type="ECO:0000256" key="20">
    <source>
        <dbReference type="ARBA" id="ARBA00073450"/>
    </source>
</evidence>
<organism evidence="27">
    <name type="scientific">Timema shepardi</name>
    <name type="common">Walking stick</name>
    <dbReference type="NCBI Taxonomy" id="629360"/>
    <lineage>
        <taxon>Eukaryota</taxon>
        <taxon>Metazoa</taxon>
        <taxon>Ecdysozoa</taxon>
        <taxon>Arthropoda</taxon>
        <taxon>Hexapoda</taxon>
        <taxon>Insecta</taxon>
        <taxon>Pterygota</taxon>
        <taxon>Neoptera</taxon>
        <taxon>Polyneoptera</taxon>
        <taxon>Phasmatodea</taxon>
        <taxon>Timematodea</taxon>
        <taxon>Timematoidea</taxon>
        <taxon>Timematidae</taxon>
        <taxon>Timema</taxon>
    </lineage>
</organism>
<evidence type="ECO:0000256" key="10">
    <source>
        <dbReference type="ARBA" id="ARBA00022833"/>
    </source>
</evidence>
<comment type="subcellular location">
    <subcellularLocation>
        <location evidence="2">Nucleus</location>
    </subcellularLocation>
</comment>
<dbReference type="PANTHER" id="PTHR13710:SF153">
    <property type="entry name" value="RECQ-LIKE DNA HELICASE BLM"/>
    <property type="match status" value="1"/>
</dbReference>
<name>A0A7R9FX79_TIMSH</name>
<keyword evidence="4" id="KW-0235">DNA replication</keyword>
<dbReference type="SMART" id="SM00490">
    <property type="entry name" value="HELICc"/>
    <property type="match status" value="1"/>
</dbReference>
<comment type="similarity">
    <text evidence="3">Belongs to the helicase family. RecQ subfamily.</text>
</comment>
<dbReference type="CDD" id="cd18794">
    <property type="entry name" value="SF2_C_RecQ"/>
    <property type="match status" value="1"/>
</dbReference>
<evidence type="ECO:0000256" key="14">
    <source>
        <dbReference type="ARBA" id="ARBA00023235"/>
    </source>
</evidence>
<evidence type="ECO:0000256" key="2">
    <source>
        <dbReference type="ARBA" id="ARBA00004123"/>
    </source>
</evidence>
<evidence type="ECO:0000256" key="4">
    <source>
        <dbReference type="ARBA" id="ARBA00022705"/>
    </source>
</evidence>
<evidence type="ECO:0000256" key="5">
    <source>
        <dbReference type="ARBA" id="ARBA00022723"/>
    </source>
</evidence>
<keyword evidence="14" id="KW-0413">Isomerase</keyword>
<dbReference type="Gene3D" id="1.10.10.10">
    <property type="entry name" value="Winged helix-like DNA-binding domain superfamily/Winged helix DNA-binding domain"/>
    <property type="match status" value="1"/>
</dbReference>
<dbReference type="InterPro" id="IPR036388">
    <property type="entry name" value="WH-like_DNA-bd_sf"/>
</dbReference>
<accession>A0A7R9FX79</accession>
<evidence type="ECO:0000256" key="17">
    <source>
        <dbReference type="ARBA" id="ARBA00034808"/>
    </source>
</evidence>
<dbReference type="GO" id="GO:0005634">
    <property type="term" value="C:nucleus"/>
    <property type="evidence" value="ECO:0007669"/>
    <property type="project" value="UniProtKB-SubCell"/>
</dbReference>
<dbReference type="GO" id="GO:0000724">
    <property type="term" value="P:double-strand break repair via homologous recombination"/>
    <property type="evidence" value="ECO:0007669"/>
    <property type="project" value="TreeGrafter"/>
</dbReference>
<dbReference type="EC" id="5.6.2.4" evidence="17"/>
<dbReference type="Pfam" id="PF00570">
    <property type="entry name" value="HRDC"/>
    <property type="match status" value="1"/>
</dbReference>
<evidence type="ECO:0000259" key="26">
    <source>
        <dbReference type="PROSITE" id="PS51194"/>
    </source>
</evidence>
<evidence type="ECO:0000313" key="27">
    <source>
        <dbReference type="EMBL" id="CAD7258528.1"/>
    </source>
</evidence>
<gene>
    <name evidence="27" type="ORF">TSIB3V08_LOCUS2762</name>
</gene>
<evidence type="ECO:0000256" key="16">
    <source>
        <dbReference type="ARBA" id="ARBA00034617"/>
    </source>
</evidence>
<protein>
    <recommendedName>
        <fullName evidence="20">RecQ-like DNA helicase BLM</fullName>
        <ecNumber evidence="17">5.6.2.4</ecNumber>
    </recommendedName>
    <alternativeName>
        <fullName evidence="21">Bloom syndrome protein homolog</fullName>
    </alternativeName>
    <alternativeName>
        <fullName evidence="18">DNA 3'-5' helicase BLM</fullName>
    </alternativeName>
    <alternativeName>
        <fullName evidence="22">RecQ helicase homolog</fullName>
    </alternativeName>
</protein>
<evidence type="ECO:0000259" key="24">
    <source>
        <dbReference type="PROSITE" id="PS50967"/>
    </source>
</evidence>
<feature type="domain" description="HRDC" evidence="24">
    <location>
        <begin position="1296"/>
        <end position="1376"/>
    </location>
</feature>
<dbReference type="InterPro" id="IPR018982">
    <property type="entry name" value="RQC_domain"/>
</dbReference>
<keyword evidence="8" id="KW-0378">Hydrolase</keyword>
<dbReference type="GO" id="GO:0005737">
    <property type="term" value="C:cytoplasm"/>
    <property type="evidence" value="ECO:0007669"/>
    <property type="project" value="TreeGrafter"/>
</dbReference>
<dbReference type="GO" id="GO:0006260">
    <property type="term" value="P:DNA replication"/>
    <property type="evidence" value="ECO:0007669"/>
    <property type="project" value="UniProtKB-KW"/>
</dbReference>
<dbReference type="InterPro" id="IPR002121">
    <property type="entry name" value="HRDC_dom"/>
</dbReference>
<dbReference type="InterPro" id="IPR004589">
    <property type="entry name" value="DNA_helicase_ATP-dep_RecQ"/>
</dbReference>
<reference evidence="27" key="1">
    <citation type="submission" date="2020-11" db="EMBL/GenBank/DDBJ databases">
        <authorList>
            <person name="Tran Van P."/>
        </authorList>
    </citation>
    <scope>NUCLEOTIDE SEQUENCE</scope>
</reference>
<dbReference type="Pfam" id="PF09382">
    <property type="entry name" value="RQC"/>
    <property type="match status" value="1"/>
</dbReference>
<dbReference type="PROSITE" id="PS50967">
    <property type="entry name" value="HRDC"/>
    <property type="match status" value="1"/>
</dbReference>
<dbReference type="GO" id="GO:0009378">
    <property type="term" value="F:four-way junction helicase activity"/>
    <property type="evidence" value="ECO:0007669"/>
    <property type="project" value="TreeGrafter"/>
</dbReference>
<dbReference type="NCBIfam" id="TIGR00614">
    <property type="entry name" value="recQ_fam"/>
    <property type="match status" value="1"/>
</dbReference>
<feature type="region of interest" description="Disordered" evidence="23">
    <location>
        <begin position="34"/>
        <end position="85"/>
    </location>
</feature>
<dbReference type="FunFam" id="3.40.50.300:FF:000537">
    <property type="entry name" value="Bloom syndrome RecQ-like helicase"/>
    <property type="match status" value="1"/>
</dbReference>
<dbReference type="Gene3D" id="3.40.50.300">
    <property type="entry name" value="P-loop containing nucleotide triphosphate hydrolases"/>
    <property type="match status" value="2"/>
</dbReference>
<evidence type="ECO:0000256" key="19">
    <source>
        <dbReference type="ARBA" id="ARBA00049360"/>
    </source>
</evidence>
<evidence type="ECO:0000256" key="12">
    <source>
        <dbReference type="ARBA" id="ARBA00023125"/>
    </source>
</evidence>
<dbReference type="GO" id="GO:0005694">
    <property type="term" value="C:chromosome"/>
    <property type="evidence" value="ECO:0007669"/>
    <property type="project" value="TreeGrafter"/>
</dbReference>
<keyword evidence="11" id="KW-0067">ATP-binding</keyword>
<evidence type="ECO:0000256" key="22">
    <source>
        <dbReference type="ARBA" id="ARBA00076271"/>
    </source>
</evidence>